<keyword evidence="2" id="KW-1185">Reference proteome</keyword>
<dbReference type="EMBL" id="CP037954">
    <property type="protein sequence ID" value="QBO57906.1"/>
    <property type="molecule type" value="Genomic_DNA"/>
</dbReference>
<dbReference type="AlphaFoldDB" id="A0A4P6ZE93"/>
<organism evidence="1 2">
    <name type="scientific">Chryseobacterium salivictor</name>
    <dbReference type="NCBI Taxonomy" id="2547600"/>
    <lineage>
        <taxon>Bacteria</taxon>
        <taxon>Pseudomonadati</taxon>
        <taxon>Bacteroidota</taxon>
        <taxon>Flavobacteriia</taxon>
        <taxon>Flavobacteriales</taxon>
        <taxon>Weeksellaceae</taxon>
        <taxon>Chryseobacterium group</taxon>
        <taxon>Chryseobacterium</taxon>
    </lineage>
</organism>
<sequence length="46" mass="5052">MSFGNIIMVRSEIEEAQSRRLCAAGVDGEIKVGMTGLIRNQISTRI</sequence>
<evidence type="ECO:0000313" key="2">
    <source>
        <dbReference type="Proteomes" id="UP000294419"/>
    </source>
</evidence>
<evidence type="ECO:0000313" key="1">
    <source>
        <dbReference type="EMBL" id="QBO57906.1"/>
    </source>
</evidence>
<name>A0A4P6ZE93_9FLAO</name>
<protein>
    <submittedName>
        <fullName evidence="1">Uncharacterized protein</fullName>
    </submittedName>
</protein>
<dbReference type="KEGG" id="csal:NBC122_01078"/>
<reference evidence="1 2" key="1">
    <citation type="submission" date="2019-03" db="EMBL/GenBank/DDBJ databases">
        <authorList>
            <person name="Kim H."/>
            <person name="Yu S.-M."/>
        </authorList>
    </citation>
    <scope>NUCLEOTIDE SEQUENCE [LARGE SCALE GENOMIC DNA]</scope>
    <source>
        <strain evidence="1 2">NBC122</strain>
    </source>
</reference>
<proteinExistence type="predicted"/>
<dbReference type="Proteomes" id="UP000294419">
    <property type="component" value="Chromosome"/>
</dbReference>
<gene>
    <name evidence="1" type="ORF">NBC122_01078</name>
</gene>
<accession>A0A4P6ZE93</accession>